<feature type="coiled-coil region" evidence="4">
    <location>
        <begin position="517"/>
        <end position="544"/>
    </location>
</feature>
<dbReference type="PANTHER" id="PTHR32114">
    <property type="entry name" value="ABC TRANSPORTER ABCH.3"/>
    <property type="match status" value="1"/>
</dbReference>
<keyword evidence="7" id="KW-1185">Reference proteome</keyword>
<evidence type="ECO:0000256" key="4">
    <source>
        <dbReference type="SAM" id="Coils"/>
    </source>
</evidence>
<comment type="caution">
    <text evidence="6">The sequence shown here is derived from an EMBL/GenBank/DDBJ whole genome shotgun (WGS) entry which is preliminary data.</text>
</comment>
<dbReference type="Gene3D" id="3.40.50.300">
    <property type="entry name" value="P-loop containing nucleotide triphosphate hydrolases"/>
    <property type="match status" value="2"/>
</dbReference>
<keyword evidence="4" id="KW-0175">Coiled coil</keyword>
<comment type="similarity">
    <text evidence="1">Belongs to the SMC family. SbcC subfamily.</text>
</comment>
<evidence type="ECO:0000313" key="6">
    <source>
        <dbReference type="EMBL" id="MBE7324305.1"/>
    </source>
</evidence>
<proteinExistence type="inferred from homology"/>
<comment type="subunit">
    <text evidence="2">Heterodimer of SbcC and SbcD.</text>
</comment>
<dbReference type="InterPro" id="IPR027417">
    <property type="entry name" value="P-loop_NTPase"/>
</dbReference>
<feature type="coiled-coil region" evidence="4">
    <location>
        <begin position="370"/>
        <end position="404"/>
    </location>
</feature>
<dbReference type="SUPFAM" id="SSF52540">
    <property type="entry name" value="P-loop containing nucleoside triphosphate hydrolases"/>
    <property type="match status" value="1"/>
</dbReference>
<evidence type="ECO:0000259" key="5">
    <source>
        <dbReference type="Pfam" id="PF13476"/>
    </source>
</evidence>
<dbReference type="Proteomes" id="UP000756387">
    <property type="component" value="Unassembled WGS sequence"/>
</dbReference>
<evidence type="ECO:0000313" key="7">
    <source>
        <dbReference type="Proteomes" id="UP000756387"/>
    </source>
</evidence>
<accession>A0ABR9RSE6</accession>
<feature type="coiled-coil region" evidence="4">
    <location>
        <begin position="571"/>
        <end position="605"/>
    </location>
</feature>
<organism evidence="6 7">
    <name type="scientific">Nocardioides malaquae</name>
    <dbReference type="NCBI Taxonomy" id="2773426"/>
    <lineage>
        <taxon>Bacteria</taxon>
        <taxon>Bacillati</taxon>
        <taxon>Actinomycetota</taxon>
        <taxon>Actinomycetes</taxon>
        <taxon>Propionibacteriales</taxon>
        <taxon>Nocardioidaceae</taxon>
        <taxon>Nocardioides</taxon>
    </lineage>
</organism>
<protein>
    <recommendedName>
        <fullName evidence="3">Nuclease SbcCD subunit C</fullName>
    </recommendedName>
</protein>
<evidence type="ECO:0000256" key="3">
    <source>
        <dbReference type="ARBA" id="ARBA00013368"/>
    </source>
</evidence>
<name>A0ABR9RSE6_9ACTN</name>
<dbReference type="EMBL" id="JADCSA010000005">
    <property type="protein sequence ID" value="MBE7324305.1"/>
    <property type="molecule type" value="Genomic_DNA"/>
</dbReference>
<dbReference type="Pfam" id="PF13558">
    <property type="entry name" value="SbcC_Walker_B"/>
    <property type="match status" value="1"/>
</dbReference>
<reference evidence="6 7" key="1">
    <citation type="submission" date="2020-10" db="EMBL/GenBank/DDBJ databases">
        <title>Nocardioides sp. isolated from sludge.</title>
        <authorList>
            <person name="Zhang X."/>
        </authorList>
    </citation>
    <scope>NUCLEOTIDE SEQUENCE [LARGE SCALE GENOMIC DNA]</scope>
    <source>
        <strain evidence="6 7">Y6</strain>
    </source>
</reference>
<gene>
    <name evidence="6" type="ORF">IEQ44_06540</name>
</gene>
<dbReference type="Pfam" id="PF13476">
    <property type="entry name" value="AAA_23"/>
    <property type="match status" value="1"/>
</dbReference>
<dbReference type="InterPro" id="IPR038729">
    <property type="entry name" value="Rad50/SbcC_AAA"/>
</dbReference>
<feature type="domain" description="Rad50/SbcC-type AAA" evidence="5">
    <location>
        <begin position="6"/>
        <end position="184"/>
    </location>
</feature>
<sequence>MRIHSVEMVGFGPFLAPQRVDFEAFADHGIFLIQGRTGAGKSSVLDAVVYALYNSAPRYGTRAADQLRSHHCGPSDPTWVELEFTVGRERYRLRRSPEFERPKSRGEGLTTERAAATLWRADGGEWVALEASPRTVAQRLDDLLPFNLAQFLQVVMLAQGQFERFLVAESAERRRLLSKLFDTQRFDDLDTYLQERVTQRRVEIERAVSTSDTLVATLAGHLDVDAPEEVGHDWLEEVVARCASDEATAAGRRAESHQVLDRRRAEVEAARDLRRRQVRLTELLGREAALHGEREQVEHWRHRLERAGAARAVRSSRLDRQRAGRRLADAEEQMGKASALHAEVFGHEAPEGLDQQRDSLVAAIPTLERAARAEAQLGRATAELEQGRRELDEHQRRIALLAEESTLHRAVVARPLEAEPEEVERAVHELLAEVARAGRLAQAREAREKAERAALAAGERRTRASAGLDDLRRRSMEQVAGRLAADLVDGEACQVCGATAHPAPAQPVGDQVSQSDLDAAQETLDAAQAACLRAEADLAAAREQERVHAGPLTLERARTLLTEATERQSRVREAVAARARAEEELARAERERQEAEVAVAALTATQESRSEGVEELRHEVELARGGAESVAERLEGVRGQLDVVNEVLASIRVLDQAVADHVAATARLDADLASHGFASAQEAEEADLPADVVTDAQERVRAHDAESSVVRAALAEPQMQGLPTDLVDLSGPEEALRVASEEYDLAAAAAGVARQRHQTAREMAARIVAAWSEQAEDRREFDVLRRLAATVHGESPNTRRLRLESYVLAVELDQIVRAANRRLGLMSEGRYELVLDDRVATRGNNAGLGVRVLDQHTQEGRAPESLSGGEKFLASLALALGLAEVVTERAGGVTLDTLFIDEGFGSLDVETLDLAMHALDQLREHGRTVGVISHVEAMKERVPAQLVVECTAGGWSTVRTVV</sequence>
<dbReference type="RefSeq" id="WP_193637639.1">
    <property type="nucleotide sequence ID" value="NZ_JADCSA010000005.1"/>
</dbReference>
<evidence type="ECO:0000256" key="1">
    <source>
        <dbReference type="ARBA" id="ARBA00006930"/>
    </source>
</evidence>
<evidence type="ECO:0000256" key="2">
    <source>
        <dbReference type="ARBA" id="ARBA00011322"/>
    </source>
</evidence>
<dbReference type="PANTHER" id="PTHR32114:SF2">
    <property type="entry name" value="ABC TRANSPORTER ABCH.3"/>
    <property type="match status" value="1"/>
</dbReference>